<sequence>MGMSPSKYSDNPAVPALYHGSCNIFVNEDLILLDIHATVQDYGGGFDGPLRGAAFGTTQHPGFNEQLSSSKFTSLQFGLIKPEEFIVSAILRGQSFGYLGAVKVQGTGGQQYATLDRAISYDSPKIARL</sequence>
<reference evidence="1 2" key="1">
    <citation type="journal article" date="2019" name="Commun. Biol.">
        <title>The bagworm genome reveals a unique fibroin gene that provides high tensile strength.</title>
        <authorList>
            <person name="Kono N."/>
            <person name="Nakamura H."/>
            <person name="Ohtoshi R."/>
            <person name="Tomita M."/>
            <person name="Numata K."/>
            <person name="Arakawa K."/>
        </authorList>
    </citation>
    <scope>NUCLEOTIDE SEQUENCE [LARGE SCALE GENOMIC DNA]</scope>
</reference>
<dbReference type="AlphaFoldDB" id="A0A4C1UXP4"/>
<protein>
    <submittedName>
        <fullName evidence="1">Uncharacterized protein</fullName>
    </submittedName>
</protein>
<organism evidence="1 2">
    <name type="scientific">Eumeta variegata</name>
    <name type="common">Bagworm moth</name>
    <name type="synonym">Eumeta japonica</name>
    <dbReference type="NCBI Taxonomy" id="151549"/>
    <lineage>
        <taxon>Eukaryota</taxon>
        <taxon>Metazoa</taxon>
        <taxon>Ecdysozoa</taxon>
        <taxon>Arthropoda</taxon>
        <taxon>Hexapoda</taxon>
        <taxon>Insecta</taxon>
        <taxon>Pterygota</taxon>
        <taxon>Neoptera</taxon>
        <taxon>Endopterygota</taxon>
        <taxon>Lepidoptera</taxon>
        <taxon>Glossata</taxon>
        <taxon>Ditrysia</taxon>
        <taxon>Tineoidea</taxon>
        <taxon>Psychidae</taxon>
        <taxon>Oiketicinae</taxon>
        <taxon>Eumeta</taxon>
    </lineage>
</organism>
<gene>
    <name evidence="1" type="ORF">EVAR_82519_1</name>
</gene>
<name>A0A4C1UXP4_EUMVA</name>
<evidence type="ECO:0000313" key="2">
    <source>
        <dbReference type="Proteomes" id="UP000299102"/>
    </source>
</evidence>
<dbReference type="EMBL" id="BGZK01000237">
    <property type="protein sequence ID" value="GBP30777.1"/>
    <property type="molecule type" value="Genomic_DNA"/>
</dbReference>
<evidence type="ECO:0000313" key="1">
    <source>
        <dbReference type="EMBL" id="GBP30777.1"/>
    </source>
</evidence>
<dbReference type="Proteomes" id="UP000299102">
    <property type="component" value="Unassembled WGS sequence"/>
</dbReference>
<proteinExistence type="predicted"/>
<accession>A0A4C1UXP4</accession>
<keyword evidence="2" id="KW-1185">Reference proteome</keyword>
<comment type="caution">
    <text evidence="1">The sequence shown here is derived from an EMBL/GenBank/DDBJ whole genome shotgun (WGS) entry which is preliminary data.</text>
</comment>